<dbReference type="GeneID" id="39751849"/>
<reference evidence="1 3" key="1">
    <citation type="submission" date="2019-03" db="EMBL/GenBank/DDBJ databases">
        <title>Long-read sequencing reveals hyperdense prophage content in a complex bacterial symbiont genome.</title>
        <authorList>
            <person name="Frost C.L."/>
            <person name="Siozios S."/>
            <person name="Nadal-Jimenez P."/>
            <person name="Brockhurst M.A."/>
            <person name="King K.C."/>
            <person name="Darby A.C."/>
            <person name="Hurst G.D.D."/>
        </authorList>
    </citation>
    <scope>NUCLEOTIDE SEQUENCE [LARGE SCALE GENOMIC DNA]</scope>
    <source>
        <strain evidence="1 3">FIN</strain>
        <plasmid evidence="1">pArsFIN2</plasmid>
        <plasmid evidence="3">parsfin2</plasmid>
    </source>
</reference>
<keyword evidence="1" id="KW-0614">Plasmid</keyword>
<dbReference type="EMBL" id="CP123524">
    <property type="protein sequence ID" value="WGM08037.1"/>
    <property type="molecule type" value="Genomic_DNA"/>
</dbReference>
<dbReference type="KEGG" id="ans:ArsFIN_43980"/>
<evidence type="ECO:0000313" key="4">
    <source>
        <dbReference type="Proteomes" id="UP001177592"/>
    </source>
</evidence>
<reference evidence="2" key="2">
    <citation type="submission" date="2023-04" db="EMBL/GenBank/DDBJ databases">
        <title>Genome dynamics across the evolutionary transition to endosymbiosis.</title>
        <authorList>
            <person name="Siozios S."/>
            <person name="Nadal-Jimenez P."/>
            <person name="Azagi T."/>
            <person name="Sprong H."/>
            <person name="Frost C.L."/>
            <person name="Parratt S.R."/>
            <person name="Taylor G."/>
            <person name="Brettell L."/>
            <person name="Lew K.C."/>
            <person name="Croft L."/>
            <person name="King K.C."/>
            <person name="Brockhurst M.A."/>
            <person name="Hypsa V."/>
            <person name="Novakova E."/>
            <person name="Darby A.C."/>
            <person name="Hurst G.D.D."/>
        </authorList>
    </citation>
    <scope>NUCLEOTIDE SEQUENCE</scope>
    <source>
        <strain evidence="2">ANv_CAN</strain>
        <plasmid evidence="2">paNv_CAN1</plasmid>
    </source>
</reference>
<name>A0A4P7KZG4_9GAMM</name>
<geneLocation type="plasmid" evidence="3">
    <name>parsfin2</name>
</geneLocation>
<geneLocation type="plasmid" evidence="2 4">
    <name>paNv_CAN1</name>
</geneLocation>
<evidence type="ECO:0000313" key="3">
    <source>
        <dbReference type="Proteomes" id="UP000295134"/>
    </source>
</evidence>
<keyword evidence="4" id="KW-1185">Reference proteome</keyword>
<evidence type="ECO:0000313" key="2">
    <source>
        <dbReference type="EMBL" id="WGM08037.1"/>
    </source>
</evidence>
<sequence length="148" mass="17863">MLIKCIFNKGKNIPLEYRCLYETDETDYSYLKIGDKFRVYGIKFFPTRVDYLICNHYGNRNPDWIPGNLFEVIDHTLPNNWSICITYLNQDFKPLYDSFKIHSIISYPKLVTSISHYEGIIEREYDDLLYFFLEKEKFDNRCEYQSES</sequence>
<organism evidence="1 3">
    <name type="scientific">Arsenophonus nasoniae</name>
    <name type="common">son-killer infecting Nasonia vitripennis</name>
    <dbReference type="NCBI Taxonomy" id="638"/>
    <lineage>
        <taxon>Bacteria</taxon>
        <taxon>Pseudomonadati</taxon>
        <taxon>Pseudomonadota</taxon>
        <taxon>Gammaproteobacteria</taxon>
        <taxon>Enterobacterales</taxon>
        <taxon>Morganellaceae</taxon>
        <taxon>Arsenophonus</taxon>
    </lineage>
</organism>
<dbReference type="Proteomes" id="UP001177592">
    <property type="component" value="Plasmid paNv_CAN1"/>
</dbReference>
<dbReference type="EMBL" id="CP038614">
    <property type="protein sequence ID" value="QBY45787.1"/>
    <property type="molecule type" value="Genomic_DNA"/>
</dbReference>
<evidence type="ECO:0000313" key="1">
    <source>
        <dbReference type="EMBL" id="QBY45787.1"/>
    </source>
</evidence>
<geneLocation type="plasmid" evidence="1">
    <name>pArsFIN2</name>
</geneLocation>
<gene>
    <name evidence="1" type="ORF">ArsFIN_43980</name>
    <name evidence="2" type="ORF">QE258_21060</name>
</gene>
<dbReference type="RefSeq" id="WP_026824307.1">
    <property type="nucleotide sequence ID" value="NZ_CP038614.1"/>
</dbReference>
<proteinExistence type="predicted"/>
<protein>
    <submittedName>
        <fullName evidence="1">Uncharacterized protein</fullName>
    </submittedName>
</protein>
<dbReference type="AlphaFoldDB" id="A0A4P7KZG4"/>
<accession>A0A4P7KZG4</accession>
<dbReference type="Proteomes" id="UP000295134">
    <property type="component" value="Plasmid pArsFIN2"/>
</dbReference>